<dbReference type="GO" id="GO:0044550">
    <property type="term" value="P:secondary metabolite biosynthetic process"/>
    <property type="evidence" value="ECO:0007669"/>
    <property type="project" value="TreeGrafter"/>
</dbReference>
<dbReference type="PROSITE" id="PS00455">
    <property type="entry name" value="AMP_BINDING"/>
    <property type="match status" value="1"/>
</dbReference>
<evidence type="ECO:0000256" key="3">
    <source>
        <dbReference type="ARBA" id="ARBA00022598"/>
    </source>
</evidence>
<dbReference type="InterPro" id="IPR045851">
    <property type="entry name" value="AMP-bd_C_sf"/>
</dbReference>
<keyword evidence="4" id="KW-0677">Repeat</keyword>
<dbReference type="PROSITE" id="PS00012">
    <property type="entry name" value="PHOSPHOPANTETHEINE"/>
    <property type="match status" value="1"/>
</dbReference>
<dbReference type="Pfam" id="PF00668">
    <property type="entry name" value="Condensation"/>
    <property type="match status" value="2"/>
</dbReference>
<organism evidence="8 9">
    <name type="scientific">Myriangium duriaei CBS 260.36</name>
    <dbReference type="NCBI Taxonomy" id="1168546"/>
    <lineage>
        <taxon>Eukaryota</taxon>
        <taxon>Fungi</taxon>
        <taxon>Dikarya</taxon>
        <taxon>Ascomycota</taxon>
        <taxon>Pezizomycotina</taxon>
        <taxon>Dothideomycetes</taxon>
        <taxon>Dothideomycetidae</taxon>
        <taxon>Myriangiales</taxon>
        <taxon>Myriangiaceae</taxon>
        <taxon>Myriangium</taxon>
    </lineage>
</organism>
<dbReference type="CDD" id="cd19545">
    <property type="entry name" value="FUM14_C_NRPS-like"/>
    <property type="match status" value="1"/>
</dbReference>
<comment type="caution">
    <text evidence="8">The sequence shown here is derived from an EMBL/GenBank/DDBJ whole genome shotgun (WGS) entry which is preliminary data.</text>
</comment>
<dbReference type="NCBIfam" id="TIGR01733">
    <property type="entry name" value="AA-adenyl-dom"/>
    <property type="match status" value="1"/>
</dbReference>
<dbReference type="PANTHER" id="PTHR45527">
    <property type="entry name" value="NONRIBOSOMAL PEPTIDE SYNTHETASE"/>
    <property type="match status" value="1"/>
</dbReference>
<dbReference type="Pfam" id="PF00501">
    <property type="entry name" value="AMP-binding"/>
    <property type="match status" value="1"/>
</dbReference>
<dbReference type="OrthoDB" id="416786at2759"/>
<feature type="domain" description="Carrier" evidence="7">
    <location>
        <begin position="766"/>
        <end position="842"/>
    </location>
</feature>
<dbReference type="GO" id="GO:0031177">
    <property type="term" value="F:phosphopantetheine binding"/>
    <property type="evidence" value="ECO:0007669"/>
    <property type="project" value="InterPro"/>
</dbReference>
<dbReference type="CDD" id="cd05918">
    <property type="entry name" value="A_NRPS_SidN3_like"/>
    <property type="match status" value="1"/>
</dbReference>
<dbReference type="InterPro" id="IPR036736">
    <property type="entry name" value="ACP-like_sf"/>
</dbReference>
<dbReference type="GO" id="GO:0016874">
    <property type="term" value="F:ligase activity"/>
    <property type="evidence" value="ECO:0007669"/>
    <property type="project" value="UniProtKB-KW"/>
</dbReference>
<evidence type="ECO:0000256" key="6">
    <source>
        <dbReference type="SAM" id="Coils"/>
    </source>
</evidence>
<feature type="coiled-coil region" evidence="6">
    <location>
        <begin position="1245"/>
        <end position="1272"/>
    </location>
</feature>
<reference evidence="8" key="1">
    <citation type="journal article" date="2020" name="Stud. Mycol.">
        <title>101 Dothideomycetes genomes: a test case for predicting lifestyles and emergence of pathogens.</title>
        <authorList>
            <person name="Haridas S."/>
            <person name="Albert R."/>
            <person name="Binder M."/>
            <person name="Bloem J."/>
            <person name="Labutti K."/>
            <person name="Salamov A."/>
            <person name="Andreopoulos B."/>
            <person name="Baker S."/>
            <person name="Barry K."/>
            <person name="Bills G."/>
            <person name="Bluhm B."/>
            <person name="Cannon C."/>
            <person name="Castanera R."/>
            <person name="Culley D."/>
            <person name="Daum C."/>
            <person name="Ezra D."/>
            <person name="Gonzalez J."/>
            <person name="Henrissat B."/>
            <person name="Kuo A."/>
            <person name="Liang C."/>
            <person name="Lipzen A."/>
            <person name="Lutzoni F."/>
            <person name="Magnuson J."/>
            <person name="Mondo S."/>
            <person name="Nolan M."/>
            <person name="Ohm R."/>
            <person name="Pangilinan J."/>
            <person name="Park H.-J."/>
            <person name="Ramirez L."/>
            <person name="Alfaro M."/>
            <person name="Sun H."/>
            <person name="Tritt A."/>
            <person name="Yoshinaga Y."/>
            <person name="Zwiers L.-H."/>
            <person name="Turgeon B."/>
            <person name="Goodwin S."/>
            <person name="Spatafora J."/>
            <person name="Crous P."/>
            <person name="Grigoriev I."/>
        </authorList>
    </citation>
    <scope>NUCLEOTIDE SEQUENCE</scope>
    <source>
        <strain evidence="8">CBS 260.36</strain>
    </source>
</reference>
<evidence type="ECO:0000256" key="1">
    <source>
        <dbReference type="ARBA" id="ARBA00022450"/>
    </source>
</evidence>
<dbReference type="PANTHER" id="PTHR45527:SF3">
    <property type="entry name" value="SIDEROPHORE SYNTHETASE (EUROFUNG)"/>
    <property type="match status" value="1"/>
</dbReference>
<dbReference type="FunFam" id="1.10.1200.10:FF:000005">
    <property type="entry name" value="Nonribosomal peptide synthetase 1"/>
    <property type="match status" value="2"/>
</dbReference>
<comment type="similarity">
    <text evidence="5">Belongs to the NRP synthetase family.</text>
</comment>
<dbReference type="Pfam" id="PF24895">
    <property type="entry name" value="SIDD_N"/>
    <property type="match status" value="1"/>
</dbReference>
<dbReference type="Gene3D" id="3.30.300.30">
    <property type="match status" value="2"/>
</dbReference>
<dbReference type="EMBL" id="ML996082">
    <property type="protein sequence ID" value="KAF2156314.1"/>
    <property type="molecule type" value="Genomic_DNA"/>
</dbReference>
<dbReference type="PROSITE" id="PS50075">
    <property type="entry name" value="CARRIER"/>
    <property type="match status" value="2"/>
</dbReference>
<dbReference type="Proteomes" id="UP000799439">
    <property type="component" value="Unassembled WGS sequence"/>
</dbReference>
<dbReference type="InterPro" id="IPR020806">
    <property type="entry name" value="PKS_PP-bd"/>
</dbReference>
<dbReference type="InterPro" id="IPR001242">
    <property type="entry name" value="Condensation_dom"/>
</dbReference>
<keyword evidence="6" id="KW-0175">Coiled coil</keyword>
<dbReference type="FunFam" id="3.40.50.12780:FF:000014">
    <property type="entry name" value="Nonribosomal peptide synthetase 1"/>
    <property type="match status" value="1"/>
</dbReference>
<dbReference type="Gene3D" id="1.10.1200.10">
    <property type="entry name" value="ACP-like"/>
    <property type="match status" value="2"/>
</dbReference>
<dbReference type="SUPFAM" id="SSF52777">
    <property type="entry name" value="CoA-dependent acyltransferases"/>
    <property type="match status" value="4"/>
</dbReference>
<dbReference type="SUPFAM" id="SSF56801">
    <property type="entry name" value="Acetyl-CoA synthetase-like"/>
    <property type="match status" value="2"/>
</dbReference>
<feature type="domain" description="Carrier" evidence="7">
    <location>
        <begin position="1560"/>
        <end position="1636"/>
    </location>
</feature>
<dbReference type="InterPro" id="IPR006162">
    <property type="entry name" value="Ppantetheine_attach_site"/>
</dbReference>
<name>A0A9P4MNK4_9PEZI</name>
<dbReference type="InterPro" id="IPR056896">
    <property type="entry name" value="SIDD_N"/>
</dbReference>
<evidence type="ECO:0000259" key="7">
    <source>
        <dbReference type="PROSITE" id="PS50075"/>
    </source>
</evidence>
<dbReference type="GO" id="GO:0008610">
    <property type="term" value="P:lipid biosynthetic process"/>
    <property type="evidence" value="ECO:0007669"/>
    <property type="project" value="UniProtKB-ARBA"/>
</dbReference>
<dbReference type="GO" id="GO:0043041">
    <property type="term" value="P:amino acid activation for nonribosomal peptide biosynthetic process"/>
    <property type="evidence" value="ECO:0007669"/>
    <property type="project" value="TreeGrafter"/>
</dbReference>
<evidence type="ECO:0000256" key="2">
    <source>
        <dbReference type="ARBA" id="ARBA00022553"/>
    </source>
</evidence>
<evidence type="ECO:0000313" key="8">
    <source>
        <dbReference type="EMBL" id="KAF2156314.1"/>
    </source>
</evidence>
<evidence type="ECO:0000313" key="9">
    <source>
        <dbReference type="Proteomes" id="UP000799439"/>
    </source>
</evidence>
<protein>
    <submittedName>
        <fullName evidence="8">Nonribosomal peptide synthase SidD</fullName>
    </submittedName>
</protein>
<dbReference type="FunFam" id="3.30.300.30:FF:000015">
    <property type="entry name" value="Nonribosomal peptide synthase SidD"/>
    <property type="match status" value="1"/>
</dbReference>
<dbReference type="InterPro" id="IPR000873">
    <property type="entry name" value="AMP-dep_synth/lig_dom"/>
</dbReference>
<dbReference type="FunFam" id="3.30.559.30:FF:000003">
    <property type="entry name" value="Nonribosomal peptide synthase SidD"/>
    <property type="match status" value="1"/>
</dbReference>
<sequence>MGLLHDGGRVREDYNVLKSSLTTTENQFRSFRVPGLESASAISSGSPHEILLLAWLVVLLRTREDGQISFEWAHKSDDCHEATAHHTLAGDQIIQNLKSSIKDAELIISRHISAVSPRKSPNTSTPSSILLSTNVLSRISEHAKDDETVQLEIRLHNDSLRISPLWQSKGILAFTVTRYINSLVEIVRECISRPDASVDDLLRPISWDLDEIWRWNGDLPPTHDSCMHDVIAEQARRLQDKIAISSWDGDLTYAQIEQWSTYMAGCLRDNGIKLHDFVPVCFEKSRWTIVAVLAVMKAGATLVMMDPTLPLARLQNMAKQVSAKVMLSSRMQLGFSTTIMPEGTHLVVESDAFTTLIKGTVLAKLSIVPSSVLMYIIFTSGSTGTPKGVKISHQTYTSSAFPRAKAVGYTEDSRVLDFASYAFDVSIDSMLLTLGNGGCLCIPSDDDRLNDINGVIRNMRINYAGLTPSVARILEPDVIKSLTGGLGLGGEAASATDVTQWGRDARIVIGYGPCECTIGCTINSSAATGRDYVSIGHGNGANMWIVDPTDHETLMPVGAVGELLVEGPIVGQGYLDDPEKTTAAFIEDPSWLVNGHKEHQGRSGRLYKTGDLGSYDPDGSGDIVFAGRKDTQVKLRGQRVELGEIESQLRARLPTDTNVIAEVIKPQSSGNQPTLVAFLVFDATKSRDNTNLQIIELNAELRKIISDANAELTKVLPRYMIPTAYIPVSTILVLISGKTDRKRLREFGATVDLHSLDHPTKDNSSKQLNDQEQRLREAWAQTLRLDSATIGTNDIFFALGGDSVAAMKLVSVCRTQGLEVSVTDMFNHPTLTAMASAAKTCVTETQTELAPFSLISRPVYAASTEAASACSVSQADIEDIYPCTPTQESLFTFSLKSAVPYVAQRVASIPANISTDFWKDAWEKVIAAHPILRSRVAQLQEPGLQQVVLKGSISWNYADDLAQYLEADRDSRMDLGQSLARYAIIEDTKDSKRYMVWTVHHVLYDGWSEPLILEKISKVLCGQQIESASTIKHFVKHIRDTNEITMQDFWRSELDGAVGPQFPRLPSRDYFPTPNGLVSREVPFQMPTGSPFTLATLIRGAWALVASMHTGSEDIVFGETLSGRDIPLPGVECVVGPLIATVPMRVQVSRACSVESYLKSVQQSMLARVPYQHMGMQNIRKVSQDAQIACETGTGMVIQPEPEYAGNELGFTYGDVVKEALHFNPYPLMLAFGIKKGGYRVCASFDKSLIEVEQMERILAQLETTCSELSSDPFKQLSEVVCLPESELSQIWSWNSTAPLSFHDASKKLSGPTGIKQGSLYPRAVIPWVCNPRDLSQLSPIGCIGELYLEGHCLPGDVIDAPAWLMAGSADHAGRRGKLHATGDLVRLNEDGSLTFVRRKGITSSIQGQALDSAELDLLISKHLPSSSRAALAVRKSASGAESLVLLAQNISGHDQVTQVAQNHDIGSKEIGEGLSKLVICSQSSRNLIVAMGKLDKSIRSSLASYMVPSSYIIVESMPSNHDHKDRTMLNQLASAIPDQVLDHIRQNYNSFWAAAAADTSLTEQERILRSFWAKILRIDEAQIDPENNFFRLGGDSVLAMKLVSALRAEGHTLTVADIFQHMRLEAAAKRLKIGQAEKPVKQEYKPFSTLGIDSGKLQRFLTDDVRSQLQDSSWAIEDVMPGTDTQETDILATINPPRTAVQYTMLHLPATIDIQRLLHAVEKLIATHAILRTVFIRTPTSFLQVVLSFLPSLVTTTSAPELNTDSFCTTDISSPLPLGAPWTSFTLLSTPTTHTLVLRLSHAQYDGVSLPRLLSDLSLLYSNSSLPSSVPFQAYISRTLTPRLVQPAQQYWSTLLRGTSLSPPPIPAAKAGEKALFLSAPVSITELPAEVTTATLLTTSWAIVLARRLGTREVVFGAVTGGRAAGDENVVGPCYQIAPVRVTLTGQTIAQLLEGVQRQTAASTGHDFLGLKRIADAVGWPEEGRKWGCIVHYQDVEEEGEDGMEFGGEEVKVGIKNPAGESAEVFKIVSFRKGGEMMVGVVGAEEEREKVEGVLEELRVTVEEVAAGVEDVIRT</sequence>
<keyword evidence="2" id="KW-0597">Phosphoprotein</keyword>
<dbReference type="InterPro" id="IPR020845">
    <property type="entry name" value="AMP-binding_CS"/>
</dbReference>
<dbReference type="GO" id="GO:0005737">
    <property type="term" value="C:cytoplasm"/>
    <property type="evidence" value="ECO:0007669"/>
    <property type="project" value="TreeGrafter"/>
</dbReference>
<keyword evidence="3" id="KW-0436">Ligase</keyword>
<dbReference type="SMART" id="SM00823">
    <property type="entry name" value="PKS_PP"/>
    <property type="match status" value="2"/>
</dbReference>
<dbReference type="SUPFAM" id="SSF47336">
    <property type="entry name" value="ACP-like"/>
    <property type="match status" value="2"/>
</dbReference>
<dbReference type="InterPro" id="IPR010071">
    <property type="entry name" value="AA_adenyl_dom"/>
</dbReference>
<keyword evidence="9" id="KW-1185">Reference proteome</keyword>
<evidence type="ECO:0000256" key="4">
    <source>
        <dbReference type="ARBA" id="ARBA00022737"/>
    </source>
</evidence>
<dbReference type="InterPro" id="IPR042099">
    <property type="entry name" value="ANL_N_sf"/>
</dbReference>
<dbReference type="Gene3D" id="3.30.559.10">
    <property type="entry name" value="Chloramphenicol acetyltransferase-like domain"/>
    <property type="match status" value="2"/>
</dbReference>
<dbReference type="Gene3D" id="3.40.50.12780">
    <property type="entry name" value="N-terminal domain of ligase-like"/>
    <property type="match status" value="1"/>
</dbReference>
<dbReference type="FunFam" id="3.30.559.10:FF:000034">
    <property type="entry name" value="Nonribosomal peptide synthase sidD"/>
    <property type="match status" value="1"/>
</dbReference>
<dbReference type="InterPro" id="IPR009081">
    <property type="entry name" value="PP-bd_ACP"/>
</dbReference>
<dbReference type="Pfam" id="PF00550">
    <property type="entry name" value="PP-binding"/>
    <property type="match status" value="2"/>
</dbReference>
<evidence type="ECO:0000256" key="5">
    <source>
        <dbReference type="ARBA" id="ARBA00029454"/>
    </source>
</evidence>
<keyword evidence="1" id="KW-0596">Phosphopantetheine</keyword>
<proteinExistence type="inferred from homology"/>
<dbReference type="InterPro" id="IPR023213">
    <property type="entry name" value="CAT-like_dom_sf"/>
</dbReference>
<dbReference type="Gene3D" id="3.30.559.30">
    <property type="entry name" value="Nonribosomal peptide synthetase, condensation domain"/>
    <property type="match status" value="2"/>
</dbReference>
<accession>A0A9P4MNK4</accession>
<dbReference type="Gene3D" id="2.30.38.10">
    <property type="entry name" value="Luciferase, Domain 3"/>
    <property type="match status" value="1"/>
</dbReference>
<gene>
    <name evidence="8" type="ORF">K461DRAFT_291244</name>
</gene>